<reference evidence="4 5" key="1">
    <citation type="submission" date="2019-09" db="EMBL/GenBank/DDBJ databases">
        <authorList>
            <person name="Depoorter E."/>
        </authorList>
    </citation>
    <scope>NUCLEOTIDE SEQUENCE [LARGE SCALE GENOMIC DNA]</scope>
    <source>
        <strain evidence="4">R-71171</strain>
    </source>
</reference>
<name>A0A6P2ZK94_9BURK</name>
<gene>
    <name evidence="4" type="ORF">BCO71171_04241</name>
</gene>
<evidence type="ECO:0000256" key="2">
    <source>
        <dbReference type="ARBA" id="ARBA00007637"/>
    </source>
</evidence>
<sequence length="331" mass="36913">MNILFSGGTGFFGKAVLRYLTALDEHAREAVVTHVTVLSRNPERLLDRHPAFSALPWLTFHRGDIEVPESLPRGEDFTHILHAAADSTNVRDLDAWQRYEQITRGTKNLLQFAADRGIRRFLLTSSGGVYGAQPADLDIIPETYHCMPDPLHAANAYGVAKRQAEHLCALYADRFGMEPVIARCFAFVGEDLPLDVHFAIGNFIRDALFRDEITVNGDGSPIRSYMDQAELARWLLVMLRHGEAGRAYNVGGQEPVTLLDAARLVSSVLGNDKPVRVLGQTGGDNPTRNRYVPDLSRAANELRLVNEIDLKEALRRAGHGIRMHRGHSLYR</sequence>
<evidence type="ECO:0000313" key="4">
    <source>
        <dbReference type="EMBL" id="VWD35397.1"/>
    </source>
</evidence>
<accession>A0A6P2ZK94</accession>
<evidence type="ECO:0000313" key="5">
    <source>
        <dbReference type="Proteomes" id="UP000494182"/>
    </source>
</evidence>
<dbReference type="RefSeq" id="WP_174974771.1">
    <property type="nucleotide sequence ID" value="NZ_CABVQT010000011.1"/>
</dbReference>
<dbReference type="AlphaFoldDB" id="A0A6P2ZK94"/>
<evidence type="ECO:0000256" key="1">
    <source>
        <dbReference type="ARBA" id="ARBA00005125"/>
    </source>
</evidence>
<feature type="domain" description="NAD-dependent epimerase/dehydratase" evidence="3">
    <location>
        <begin position="3"/>
        <end position="251"/>
    </location>
</feature>
<proteinExistence type="inferred from homology"/>
<dbReference type="EMBL" id="CABVQT010000011">
    <property type="protein sequence ID" value="VWD35397.1"/>
    <property type="molecule type" value="Genomic_DNA"/>
</dbReference>
<organism evidence="4 5">
    <name type="scientific">Burkholderia contaminans</name>
    <dbReference type="NCBI Taxonomy" id="488447"/>
    <lineage>
        <taxon>Bacteria</taxon>
        <taxon>Pseudomonadati</taxon>
        <taxon>Pseudomonadota</taxon>
        <taxon>Betaproteobacteria</taxon>
        <taxon>Burkholderiales</taxon>
        <taxon>Burkholderiaceae</taxon>
        <taxon>Burkholderia</taxon>
        <taxon>Burkholderia cepacia complex</taxon>
    </lineage>
</organism>
<dbReference type="InterPro" id="IPR001509">
    <property type="entry name" value="Epimerase_deHydtase"/>
</dbReference>
<dbReference type="Proteomes" id="UP000494182">
    <property type="component" value="Unassembled WGS sequence"/>
</dbReference>
<dbReference type="InterPro" id="IPR036291">
    <property type="entry name" value="NAD(P)-bd_dom_sf"/>
</dbReference>
<dbReference type="Pfam" id="PF01370">
    <property type="entry name" value="Epimerase"/>
    <property type="match status" value="1"/>
</dbReference>
<dbReference type="Gene3D" id="3.40.50.720">
    <property type="entry name" value="NAD(P)-binding Rossmann-like Domain"/>
    <property type="match status" value="1"/>
</dbReference>
<dbReference type="PANTHER" id="PTHR43000">
    <property type="entry name" value="DTDP-D-GLUCOSE 4,6-DEHYDRATASE-RELATED"/>
    <property type="match status" value="1"/>
</dbReference>
<comment type="pathway">
    <text evidence="1">Bacterial outer membrane biogenesis; LPS O-antigen biosynthesis.</text>
</comment>
<dbReference type="SUPFAM" id="SSF51735">
    <property type="entry name" value="NAD(P)-binding Rossmann-fold domains"/>
    <property type="match status" value="1"/>
</dbReference>
<comment type="similarity">
    <text evidence="2">Belongs to the NAD(P)-dependent epimerase/dehydratase family.</text>
</comment>
<dbReference type="CDD" id="cd08946">
    <property type="entry name" value="SDR_e"/>
    <property type="match status" value="1"/>
</dbReference>
<evidence type="ECO:0000259" key="3">
    <source>
        <dbReference type="Pfam" id="PF01370"/>
    </source>
</evidence>
<protein>
    <submittedName>
        <fullName evidence="4">NAD-dependent dehydratase</fullName>
    </submittedName>
</protein>